<evidence type="ECO:0000313" key="2">
    <source>
        <dbReference type="EMBL" id="MDI5966595.1"/>
    </source>
</evidence>
<comment type="caution">
    <text evidence="2">The sequence shown here is derived from an EMBL/GenBank/DDBJ whole genome shotgun (WGS) entry which is preliminary data.</text>
</comment>
<dbReference type="RefSeq" id="WP_271321969.1">
    <property type="nucleotide sequence ID" value="NZ_JAAGKO020000055.1"/>
</dbReference>
<dbReference type="PANTHER" id="PTHR43194">
    <property type="entry name" value="HYDROLASE ALPHA/BETA FOLD FAMILY"/>
    <property type="match status" value="1"/>
</dbReference>
<dbReference type="Pfam" id="PF12146">
    <property type="entry name" value="Hydrolase_4"/>
    <property type="match status" value="1"/>
</dbReference>
<dbReference type="SUPFAM" id="SSF53474">
    <property type="entry name" value="alpha/beta-Hydrolases"/>
    <property type="match status" value="1"/>
</dbReference>
<sequence length="245" mass="26146">MPEELHRYVVDTGRQVVDVDGERLACATARPAGDEVAGPVAVLLHGAGTGRTERLLPLARELAGRGVRVVAFDFSGHGDSTGELAELSLERRFRQACGVIGRLVPADAPLTLLGWSMSGQTVADLVTHYGDRVTALALCAPAVYARAAWPVRFGAGFTGIIRTPDTWRDSTALDAYRAFTGRALLALPARDDVIPPAVTEQVTAALTTRSRLTHHTVQDAPHQLGLWFSQHPSAVRAFADALLPG</sequence>
<proteinExistence type="predicted"/>
<dbReference type="InterPro" id="IPR022742">
    <property type="entry name" value="Hydrolase_4"/>
</dbReference>
<gene>
    <name evidence="2" type="ORF">POF43_028360</name>
</gene>
<accession>A0ABT6W8B3</accession>
<dbReference type="Proteomes" id="UP001156398">
    <property type="component" value="Unassembled WGS sequence"/>
</dbReference>
<dbReference type="EMBL" id="JAAGKO020000055">
    <property type="protein sequence ID" value="MDI5966595.1"/>
    <property type="molecule type" value="Genomic_DNA"/>
</dbReference>
<dbReference type="GO" id="GO:0016787">
    <property type="term" value="F:hydrolase activity"/>
    <property type="evidence" value="ECO:0007669"/>
    <property type="project" value="UniProtKB-KW"/>
</dbReference>
<organism evidence="2 3">
    <name type="scientific">Streptantibioticus silvisoli</name>
    <dbReference type="NCBI Taxonomy" id="2705255"/>
    <lineage>
        <taxon>Bacteria</taxon>
        <taxon>Bacillati</taxon>
        <taxon>Actinomycetota</taxon>
        <taxon>Actinomycetes</taxon>
        <taxon>Kitasatosporales</taxon>
        <taxon>Streptomycetaceae</taxon>
        <taxon>Streptantibioticus</taxon>
    </lineage>
</organism>
<protein>
    <submittedName>
        <fullName evidence="2">Alpha/beta fold hydrolase</fullName>
    </submittedName>
</protein>
<evidence type="ECO:0000259" key="1">
    <source>
        <dbReference type="Pfam" id="PF12146"/>
    </source>
</evidence>
<evidence type="ECO:0000313" key="3">
    <source>
        <dbReference type="Proteomes" id="UP001156398"/>
    </source>
</evidence>
<dbReference type="InterPro" id="IPR029058">
    <property type="entry name" value="AB_hydrolase_fold"/>
</dbReference>
<dbReference type="Gene3D" id="3.40.50.1820">
    <property type="entry name" value="alpha/beta hydrolase"/>
    <property type="match status" value="1"/>
</dbReference>
<feature type="domain" description="Serine aminopeptidase S33" evidence="1">
    <location>
        <begin position="41"/>
        <end position="149"/>
    </location>
</feature>
<dbReference type="PANTHER" id="PTHR43194:SF2">
    <property type="entry name" value="PEROXISOMAL MEMBRANE PROTEIN LPX1"/>
    <property type="match status" value="1"/>
</dbReference>
<name>A0ABT6W8B3_9ACTN</name>
<keyword evidence="2" id="KW-0378">Hydrolase</keyword>
<keyword evidence="3" id="KW-1185">Reference proteome</keyword>
<reference evidence="2 3" key="1">
    <citation type="submission" date="2023-05" db="EMBL/GenBank/DDBJ databases">
        <title>Streptantibioticus silvisoli sp. nov., acidotolerant actinomycetes 1 from pine litter.</title>
        <authorList>
            <person name="Swiecimska M."/>
            <person name="Golinska P."/>
            <person name="Sangal V."/>
            <person name="Wachnowicz B."/>
            <person name="Goodfellow M."/>
        </authorList>
    </citation>
    <scope>NUCLEOTIDE SEQUENCE [LARGE SCALE GENOMIC DNA]</scope>
    <source>
        <strain evidence="2 3">SL54</strain>
    </source>
</reference>
<dbReference type="InterPro" id="IPR050228">
    <property type="entry name" value="Carboxylesterase_BioH"/>
</dbReference>